<dbReference type="Proteomes" id="UP001211173">
    <property type="component" value="Unassembled WGS sequence"/>
</dbReference>
<evidence type="ECO:0000256" key="5">
    <source>
        <dbReference type="ARBA" id="ARBA00022989"/>
    </source>
</evidence>
<evidence type="ECO:0000313" key="12">
    <source>
        <dbReference type="EMBL" id="QQR06204.1"/>
    </source>
</evidence>
<dbReference type="Proteomes" id="UP000595792">
    <property type="component" value="Chromosome"/>
</dbReference>
<dbReference type="SUPFAM" id="SSF161098">
    <property type="entry name" value="MetI-like"/>
    <property type="match status" value="1"/>
</dbReference>
<dbReference type="EMBL" id="WKPR01000051">
    <property type="protein sequence ID" value="MSB22766.1"/>
    <property type="molecule type" value="Genomic_DNA"/>
</dbReference>
<feature type="transmembrane region" description="Helical" evidence="7">
    <location>
        <begin position="21"/>
        <end position="45"/>
    </location>
</feature>
<evidence type="ECO:0000313" key="13">
    <source>
        <dbReference type="Proteomes" id="UP000429811"/>
    </source>
</evidence>
<evidence type="ECO:0000256" key="4">
    <source>
        <dbReference type="ARBA" id="ARBA00022692"/>
    </source>
</evidence>
<evidence type="ECO:0000256" key="1">
    <source>
        <dbReference type="ARBA" id="ARBA00004651"/>
    </source>
</evidence>
<comment type="subcellular location">
    <subcellularLocation>
        <location evidence="1 7">Cell membrane</location>
        <topology evidence="1 7">Multi-pass membrane protein</topology>
    </subcellularLocation>
</comment>
<keyword evidence="3" id="KW-1003">Cell membrane</keyword>
<feature type="transmembrane region" description="Helical" evidence="7">
    <location>
        <begin position="152"/>
        <end position="169"/>
    </location>
</feature>
<dbReference type="GO" id="GO:0055085">
    <property type="term" value="P:transmembrane transport"/>
    <property type="evidence" value="ECO:0007669"/>
    <property type="project" value="InterPro"/>
</dbReference>
<dbReference type="EMBL" id="WKPO01000023">
    <property type="protein sequence ID" value="MSB49930.1"/>
    <property type="molecule type" value="Genomic_DNA"/>
</dbReference>
<evidence type="ECO:0000256" key="6">
    <source>
        <dbReference type="ARBA" id="ARBA00023136"/>
    </source>
</evidence>
<evidence type="ECO:0000256" key="7">
    <source>
        <dbReference type="RuleBase" id="RU363032"/>
    </source>
</evidence>
<evidence type="ECO:0000259" key="8">
    <source>
        <dbReference type="PROSITE" id="PS50928"/>
    </source>
</evidence>
<dbReference type="PROSITE" id="PS50928">
    <property type="entry name" value="ABC_TM1"/>
    <property type="match status" value="1"/>
</dbReference>
<organism evidence="11 13">
    <name type="scientific">Flavonifractor plautii</name>
    <name type="common">Fusobacterium plautii</name>
    <dbReference type="NCBI Taxonomy" id="292800"/>
    <lineage>
        <taxon>Bacteria</taxon>
        <taxon>Bacillati</taxon>
        <taxon>Bacillota</taxon>
        <taxon>Clostridia</taxon>
        <taxon>Eubacteriales</taxon>
        <taxon>Oscillospiraceae</taxon>
        <taxon>Flavonifractor</taxon>
    </lineage>
</organism>
<evidence type="ECO:0000313" key="9">
    <source>
        <dbReference type="EMBL" id="MDB7936149.1"/>
    </source>
</evidence>
<protein>
    <submittedName>
        <fullName evidence="11">ABC transporter permease subunit</fullName>
    </submittedName>
    <submittedName>
        <fullName evidence="9">Carbohydrate ABC transporter permease</fullName>
    </submittedName>
</protein>
<evidence type="ECO:0000313" key="14">
    <source>
        <dbReference type="Proteomes" id="UP000434475"/>
    </source>
</evidence>
<keyword evidence="5 7" id="KW-1133">Transmembrane helix</keyword>
<dbReference type="Proteomes" id="UP000429811">
    <property type="component" value="Unassembled WGS sequence"/>
</dbReference>
<keyword evidence="6 7" id="KW-0472">Membrane</keyword>
<dbReference type="CDD" id="cd06261">
    <property type="entry name" value="TM_PBP2"/>
    <property type="match status" value="1"/>
</dbReference>
<reference evidence="12 15" key="2">
    <citation type="submission" date="2020-11" db="EMBL/GenBank/DDBJ databases">
        <title>Closed and high quality bacterial genomes of the OMM12 community.</title>
        <authorList>
            <person name="Marbouty M."/>
            <person name="Lamy-Besnier Q."/>
            <person name="Debarbieux L."/>
            <person name="Koszul R."/>
        </authorList>
    </citation>
    <scope>NUCLEOTIDE SEQUENCE [LARGE SCALE GENOMIC DNA]</scope>
    <source>
        <strain evidence="12 15">YL31</strain>
    </source>
</reference>
<feature type="transmembrane region" description="Helical" evidence="7">
    <location>
        <begin position="80"/>
        <end position="107"/>
    </location>
</feature>
<evidence type="ECO:0000256" key="2">
    <source>
        <dbReference type="ARBA" id="ARBA00022448"/>
    </source>
</evidence>
<feature type="transmembrane region" description="Helical" evidence="7">
    <location>
        <begin position="119"/>
        <end position="140"/>
    </location>
</feature>
<dbReference type="GO" id="GO:0005886">
    <property type="term" value="C:plasma membrane"/>
    <property type="evidence" value="ECO:0007669"/>
    <property type="project" value="UniProtKB-SubCell"/>
</dbReference>
<dbReference type="KEGG" id="fpla:A4U99_07990"/>
<evidence type="ECO:0000256" key="3">
    <source>
        <dbReference type="ARBA" id="ARBA00022475"/>
    </source>
</evidence>
<feature type="transmembrane region" description="Helical" evidence="7">
    <location>
        <begin position="252"/>
        <end position="273"/>
    </location>
</feature>
<evidence type="ECO:0000313" key="15">
    <source>
        <dbReference type="Proteomes" id="UP000595792"/>
    </source>
</evidence>
<gene>
    <name evidence="11" type="ORF">GKE90_14710</name>
    <name evidence="10" type="ORF">GKE97_25245</name>
    <name evidence="12" type="ORF">I5Q84_01470</name>
    <name evidence="9" type="ORF">PNE06_23970</name>
</gene>
<evidence type="ECO:0000313" key="10">
    <source>
        <dbReference type="EMBL" id="MSB22766.1"/>
    </source>
</evidence>
<accession>A0A174R1V2</accession>
<dbReference type="OrthoDB" id="153186at2"/>
<keyword evidence="2 7" id="KW-0813">Transport</keyword>
<comment type="similarity">
    <text evidence="7">Belongs to the binding-protein-dependent transport system permease family.</text>
</comment>
<dbReference type="InterPro" id="IPR000515">
    <property type="entry name" value="MetI-like"/>
</dbReference>
<dbReference type="EMBL" id="JAQLWV010000075">
    <property type="protein sequence ID" value="MDB7936149.1"/>
    <property type="molecule type" value="Genomic_DNA"/>
</dbReference>
<dbReference type="Pfam" id="PF00528">
    <property type="entry name" value="BPD_transp_1"/>
    <property type="match status" value="1"/>
</dbReference>
<evidence type="ECO:0000313" key="11">
    <source>
        <dbReference type="EMBL" id="MSB49930.1"/>
    </source>
</evidence>
<dbReference type="PANTHER" id="PTHR43744">
    <property type="entry name" value="ABC TRANSPORTER PERMEASE PROTEIN MG189-RELATED-RELATED"/>
    <property type="match status" value="1"/>
</dbReference>
<dbReference type="Gene3D" id="1.10.3720.10">
    <property type="entry name" value="MetI-like"/>
    <property type="match status" value="1"/>
</dbReference>
<dbReference type="Proteomes" id="UP000434475">
    <property type="component" value="Unassembled WGS sequence"/>
</dbReference>
<keyword evidence="4 7" id="KW-0812">Transmembrane</keyword>
<feature type="transmembrane region" description="Helical" evidence="7">
    <location>
        <begin position="195"/>
        <end position="216"/>
    </location>
</feature>
<proteinExistence type="inferred from homology"/>
<reference evidence="9" key="3">
    <citation type="submission" date="2023-01" db="EMBL/GenBank/DDBJ databases">
        <title>Human gut microbiome strain richness.</title>
        <authorList>
            <person name="Chen-Liaw A."/>
        </authorList>
    </citation>
    <scope>NUCLEOTIDE SEQUENCE</scope>
    <source>
        <strain evidence="9">1001287st1_F4_1001285I_161205</strain>
    </source>
</reference>
<name>A0A174R1V2_FLAPL</name>
<dbReference type="AlphaFoldDB" id="A0A174R1V2"/>
<dbReference type="PANTHER" id="PTHR43744:SF12">
    <property type="entry name" value="ABC TRANSPORTER PERMEASE PROTEIN MG189-RELATED"/>
    <property type="match status" value="1"/>
</dbReference>
<sequence length="288" mass="31814">MSANTTTVKVKKTDLSGTSTAYKAVAVVILILLVIFFLFPLYWIVTGSFKDVIEINSRVPIWFPQNPTVDNYARLFENPAFLWLFNIVFISAMAMLLTCITAALAGYALGKKRFYGRAILFTIIICAMALPKQVIVIPLAQEMKLLHLSDTLWAVILPTVGWPFGVFLMKQFSETIPNEILEAARVDGAGELKTFFSVVFPMIKPGIGALAIFTFVNTWNDYFLQLVMLTSKEKWTLPLAIANLQGEMSSDFGLIMAGAALAAIPIIVVFIAFQKYFTQGIAMGAVKG</sequence>
<dbReference type="EMBL" id="CP065315">
    <property type="protein sequence ID" value="QQR06204.1"/>
    <property type="molecule type" value="Genomic_DNA"/>
</dbReference>
<dbReference type="RefSeq" id="WP_009259919.1">
    <property type="nucleotide sequence ID" value="NZ_BAABXT010000001.1"/>
</dbReference>
<reference evidence="13 14" key="1">
    <citation type="journal article" date="2019" name="Nat. Med.">
        <title>A library of human gut bacterial isolates paired with longitudinal multiomics data enables mechanistic microbiome research.</title>
        <authorList>
            <person name="Poyet M."/>
            <person name="Groussin M."/>
            <person name="Gibbons S.M."/>
            <person name="Avila-Pacheco J."/>
            <person name="Jiang X."/>
            <person name="Kearney S.M."/>
            <person name="Perrotta A.R."/>
            <person name="Berdy B."/>
            <person name="Zhao S."/>
            <person name="Lieberman T.D."/>
            <person name="Swanson P.K."/>
            <person name="Smith M."/>
            <person name="Roesemann S."/>
            <person name="Alexander J.E."/>
            <person name="Rich S.A."/>
            <person name="Livny J."/>
            <person name="Vlamakis H."/>
            <person name="Clish C."/>
            <person name="Bullock K."/>
            <person name="Deik A."/>
            <person name="Scott J."/>
            <person name="Pierce K.A."/>
            <person name="Xavier R.J."/>
            <person name="Alm E.J."/>
        </authorList>
    </citation>
    <scope>NUCLEOTIDE SEQUENCE [LARGE SCALE GENOMIC DNA]</scope>
    <source>
        <strain evidence="10 14">BIOML-A2</strain>
        <strain evidence="11 13">BIOML-A5</strain>
    </source>
</reference>
<dbReference type="InterPro" id="IPR035906">
    <property type="entry name" value="MetI-like_sf"/>
</dbReference>
<feature type="domain" description="ABC transmembrane type-1" evidence="8">
    <location>
        <begin position="84"/>
        <end position="273"/>
    </location>
</feature>